<evidence type="ECO:0000256" key="1">
    <source>
        <dbReference type="ARBA" id="ARBA00004196"/>
    </source>
</evidence>
<keyword evidence="2" id="KW-0175">Coiled coil</keyword>
<dbReference type="OrthoDB" id="9806939at2"/>
<dbReference type="EMBL" id="VFSU01000009">
    <property type="protein sequence ID" value="TPE64620.1"/>
    <property type="molecule type" value="Genomic_DNA"/>
</dbReference>
<dbReference type="AlphaFoldDB" id="A0A501XVL7"/>
<organism evidence="3 4">
    <name type="scientific">Sandaracinobacter neustonicus</name>
    <dbReference type="NCBI Taxonomy" id="1715348"/>
    <lineage>
        <taxon>Bacteria</taxon>
        <taxon>Pseudomonadati</taxon>
        <taxon>Pseudomonadota</taxon>
        <taxon>Alphaproteobacteria</taxon>
        <taxon>Sphingomonadales</taxon>
        <taxon>Sphingosinicellaceae</taxon>
        <taxon>Sandaracinobacter</taxon>
    </lineage>
</organism>
<evidence type="ECO:0000313" key="4">
    <source>
        <dbReference type="Proteomes" id="UP000319897"/>
    </source>
</evidence>
<dbReference type="PANTHER" id="PTHR32347:SF23">
    <property type="entry name" value="BLL5650 PROTEIN"/>
    <property type="match status" value="1"/>
</dbReference>
<sequence>MSRLRQALDALATAGPDRLRDLAEFQSQLLNSEAFAIARVTADGDVLPETLEPPVMALARAAARDGVAVEGRGAAGVLGPDDAGIPVAVHRLAQDTPLAQALARERLELIRAIAAAHAAGQNPAMEALLLDVAAADWTDAALHQLAVRAAALAGAPRLAFATLRRLRVVRVADSQTAQLSAESRRALELAAGEVADGVSAAPSSAFTGLERLADGAALHSSASLSPEGDGLVVLTWPPGDGAAAAAFARRAAPVAVARLYRPTLSTRFDKLVATAPWPASVPVERRAPLARRGLAALLLLALLLPLPDRVRAPLTIEPLQRRVVTAPITARIDEVAADPGDQVQAGAVLVRFDSTQIERDRDEATAALQAASTQAAAARADGDVEAERLAQLKAAQLAGQVALLETRLGETIVRAPIAGTVNGEDLRRRVGATMGRGDTLFSIAAPGGYRAELLVGDSDVGRVQPGAAVSMRLASRPLSRLSGTVSRVYPLSEVVEGRNIFRTLVTIDASDTDGLRAGMSGSGSVTGGWAPLGWQIVRPAVRWVRLKLWV</sequence>
<protein>
    <submittedName>
        <fullName evidence="3">Efflux RND transporter periplasmic adaptor subunit</fullName>
    </submittedName>
</protein>
<evidence type="ECO:0000256" key="2">
    <source>
        <dbReference type="ARBA" id="ARBA00023054"/>
    </source>
</evidence>
<dbReference type="InterPro" id="IPR050465">
    <property type="entry name" value="UPF0194_transport"/>
</dbReference>
<keyword evidence="4" id="KW-1185">Reference proteome</keyword>
<proteinExistence type="predicted"/>
<reference evidence="3 4" key="1">
    <citation type="submission" date="2019-06" db="EMBL/GenBank/DDBJ databases">
        <authorList>
            <person name="Lee I."/>
            <person name="Jang G.I."/>
            <person name="Hwang C.Y."/>
        </authorList>
    </citation>
    <scope>NUCLEOTIDE SEQUENCE [LARGE SCALE GENOMIC DNA]</scope>
    <source>
        <strain evidence="3 4">PAMC 28131</strain>
    </source>
</reference>
<dbReference type="PANTHER" id="PTHR32347">
    <property type="entry name" value="EFFLUX SYSTEM COMPONENT YKNX-RELATED"/>
    <property type="match status" value="1"/>
</dbReference>
<evidence type="ECO:0000313" key="3">
    <source>
        <dbReference type="EMBL" id="TPE64620.1"/>
    </source>
</evidence>
<comment type="caution">
    <text evidence="3">The sequence shown here is derived from an EMBL/GenBank/DDBJ whole genome shotgun (WGS) entry which is preliminary data.</text>
</comment>
<dbReference type="GO" id="GO:0030313">
    <property type="term" value="C:cell envelope"/>
    <property type="evidence" value="ECO:0007669"/>
    <property type="project" value="UniProtKB-SubCell"/>
</dbReference>
<dbReference type="RefSeq" id="WP_140926467.1">
    <property type="nucleotide sequence ID" value="NZ_VFSU01000009.1"/>
</dbReference>
<dbReference type="SUPFAM" id="SSF111369">
    <property type="entry name" value="HlyD-like secretion proteins"/>
    <property type="match status" value="1"/>
</dbReference>
<comment type="subcellular location">
    <subcellularLocation>
        <location evidence="1">Cell envelope</location>
    </subcellularLocation>
</comment>
<dbReference type="Gene3D" id="2.40.50.100">
    <property type="match status" value="1"/>
</dbReference>
<accession>A0A501XVL7</accession>
<dbReference type="Proteomes" id="UP000319897">
    <property type="component" value="Unassembled WGS sequence"/>
</dbReference>
<dbReference type="Gene3D" id="2.40.30.170">
    <property type="match status" value="1"/>
</dbReference>
<name>A0A501XVL7_9SPHN</name>
<gene>
    <name evidence="3" type="ORF">FJQ54_01070</name>
</gene>